<feature type="site" description="Important for catalytic activity, responsible for pKa modulation of the active site Glu and correct orientation of both the proton donor and substrate" evidence="5">
    <location>
        <position position="123"/>
    </location>
</feature>
<evidence type="ECO:0000256" key="6">
    <source>
        <dbReference type="RuleBase" id="RU361187"/>
    </source>
</evidence>
<comment type="similarity">
    <text evidence="1 6">Belongs to the glycosyl hydrolase 43 family.</text>
</comment>
<dbReference type="SUPFAM" id="SSF75005">
    <property type="entry name" value="Arabinanase/levansucrase/invertase"/>
    <property type="match status" value="1"/>
</dbReference>
<evidence type="ECO:0000256" key="2">
    <source>
        <dbReference type="ARBA" id="ARBA00022801"/>
    </source>
</evidence>
<dbReference type="EMBL" id="RBWV01000009">
    <property type="protein sequence ID" value="RKS80285.1"/>
    <property type="molecule type" value="Genomic_DNA"/>
</dbReference>
<dbReference type="PANTHER" id="PTHR42812:SF5">
    <property type="entry name" value="ENDO-ARABINASE"/>
    <property type="match status" value="1"/>
</dbReference>
<name>A0A420XTX6_9ACTN</name>
<dbReference type="Proteomes" id="UP000281955">
    <property type="component" value="Unassembled WGS sequence"/>
</dbReference>
<feature type="active site" description="Proton donor" evidence="4">
    <location>
        <position position="197"/>
    </location>
</feature>
<proteinExistence type="inferred from homology"/>
<evidence type="ECO:0000313" key="8">
    <source>
        <dbReference type="Proteomes" id="UP000281955"/>
    </source>
</evidence>
<evidence type="ECO:0000256" key="1">
    <source>
        <dbReference type="ARBA" id="ARBA00009865"/>
    </source>
</evidence>
<dbReference type="RefSeq" id="WP_231121443.1">
    <property type="nucleotide sequence ID" value="NZ_RBWV01000009.1"/>
</dbReference>
<comment type="caution">
    <text evidence="7">The sequence shown here is derived from an EMBL/GenBank/DDBJ whole genome shotgun (WGS) entry which is preliminary data.</text>
</comment>
<reference evidence="7 8" key="1">
    <citation type="submission" date="2018-10" db="EMBL/GenBank/DDBJ databases">
        <title>Genomic Encyclopedia of Archaeal and Bacterial Type Strains, Phase II (KMG-II): from individual species to whole genera.</title>
        <authorList>
            <person name="Goeker M."/>
        </authorList>
    </citation>
    <scope>NUCLEOTIDE SEQUENCE [LARGE SCALE GENOMIC DNA]</scope>
    <source>
        <strain evidence="7 8">RP-AC37</strain>
    </source>
</reference>
<evidence type="ECO:0000313" key="7">
    <source>
        <dbReference type="EMBL" id="RKS80285.1"/>
    </source>
</evidence>
<evidence type="ECO:0000256" key="5">
    <source>
        <dbReference type="PIRSR" id="PIRSR606710-2"/>
    </source>
</evidence>
<dbReference type="PANTHER" id="PTHR42812">
    <property type="entry name" value="BETA-XYLOSIDASE"/>
    <property type="match status" value="1"/>
</dbReference>
<organism evidence="7 8">
    <name type="scientific">Motilibacter peucedani</name>
    <dbReference type="NCBI Taxonomy" id="598650"/>
    <lineage>
        <taxon>Bacteria</taxon>
        <taxon>Bacillati</taxon>
        <taxon>Actinomycetota</taxon>
        <taxon>Actinomycetes</taxon>
        <taxon>Motilibacterales</taxon>
        <taxon>Motilibacteraceae</taxon>
        <taxon>Motilibacter</taxon>
    </lineage>
</organism>
<dbReference type="CDD" id="cd08991">
    <property type="entry name" value="GH43_HoAraf43-like"/>
    <property type="match status" value="1"/>
</dbReference>
<sequence length="304" mass="32983">MTTPAPVWTGTCADPFALRVPDGYVMYGTGGPGGDRAFQVLSSPDLVTWTDRGGALERLADEPPQASYWAPEVAHVDGTWVMYYSVGSEQSAHHLRVATSRDPLGPFVDAGVDLSPDLPFAIDPSPFQDRDGTWWLFFATDELSGERPGTVLAVQRLESPTSLAGSPQLLLRATADWQRFEADREIYGARYDWHTLEGPHVVHRAGRYWMFFSAGNFQDDTYGVGLAVADAVTGPWSLVGSGASVLHTGVAGLIGPGHNSVLTDAAGDDHLVFHAYDTTRTRRQPYVVPLGWDANGPRPDWDAA</sequence>
<dbReference type="Gene3D" id="2.115.10.20">
    <property type="entry name" value="Glycosyl hydrolase domain, family 43"/>
    <property type="match status" value="1"/>
</dbReference>
<dbReference type="GO" id="GO:0005975">
    <property type="term" value="P:carbohydrate metabolic process"/>
    <property type="evidence" value="ECO:0007669"/>
    <property type="project" value="InterPro"/>
</dbReference>
<keyword evidence="2 6" id="KW-0378">Hydrolase</keyword>
<keyword evidence="8" id="KW-1185">Reference proteome</keyword>
<accession>A0A420XTX6</accession>
<dbReference type="InterPro" id="IPR051795">
    <property type="entry name" value="Glycosyl_Hydrlase_43"/>
</dbReference>
<dbReference type="AlphaFoldDB" id="A0A420XTX6"/>
<dbReference type="InterPro" id="IPR006710">
    <property type="entry name" value="Glyco_hydro_43"/>
</dbReference>
<gene>
    <name evidence="7" type="ORF">CLV35_0711</name>
</gene>
<evidence type="ECO:0000256" key="3">
    <source>
        <dbReference type="ARBA" id="ARBA00023295"/>
    </source>
</evidence>
<dbReference type="Pfam" id="PF04616">
    <property type="entry name" value="Glyco_hydro_43"/>
    <property type="match status" value="1"/>
</dbReference>
<feature type="active site" description="Proton acceptor" evidence="4">
    <location>
        <position position="14"/>
    </location>
</feature>
<dbReference type="InterPro" id="IPR023296">
    <property type="entry name" value="Glyco_hydro_beta-prop_sf"/>
</dbReference>
<keyword evidence="3 6" id="KW-0326">Glycosidase</keyword>
<protein>
    <submittedName>
        <fullName evidence="7">Glycosyl hydrolase family 43</fullName>
    </submittedName>
</protein>
<dbReference type="GO" id="GO:0004553">
    <property type="term" value="F:hydrolase activity, hydrolyzing O-glycosyl compounds"/>
    <property type="evidence" value="ECO:0007669"/>
    <property type="project" value="InterPro"/>
</dbReference>
<dbReference type="InParanoid" id="A0A420XTX6"/>
<evidence type="ECO:0000256" key="4">
    <source>
        <dbReference type="PIRSR" id="PIRSR606710-1"/>
    </source>
</evidence>